<feature type="region of interest" description="Disordered" evidence="1">
    <location>
        <begin position="1"/>
        <end position="49"/>
    </location>
</feature>
<dbReference type="PANTHER" id="PTHR33112">
    <property type="entry name" value="DOMAIN PROTEIN, PUTATIVE-RELATED"/>
    <property type="match status" value="1"/>
</dbReference>
<feature type="domain" description="Heterokaryon incompatibility" evidence="2">
    <location>
        <begin position="360"/>
        <end position="502"/>
    </location>
</feature>
<dbReference type="PANTHER" id="PTHR33112:SF16">
    <property type="entry name" value="HETEROKARYON INCOMPATIBILITY DOMAIN-CONTAINING PROTEIN"/>
    <property type="match status" value="1"/>
</dbReference>
<evidence type="ECO:0000313" key="3">
    <source>
        <dbReference type="EMBL" id="KIM95499.1"/>
    </source>
</evidence>
<evidence type="ECO:0000256" key="1">
    <source>
        <dbReference type="SAM" id="MobiDB-lite"/>
    </source>
</evidence>
<name>A0A0C3GW43_OIDMZ</name>
<sequence length="793" mass="89395">MLRVFLPRDEDEEEEAETPSAHQTPPDSEKSTISIYEEGSGPDSENPKFSKEILEVARKVYDENRISPTKVAESVCTAPGITIESTISPPNNASSHDCIDVASERSTTPNGSRIIHRDDPDPSPKPCPAFIHPLYGSTVEYRNEKKREYSVTVRLSGLRDAAANCGFCHVLYTGVQSWRESWIHQWATFSWIKEHQPITTDELWDQLWEQQPWLIQFRDEIENRTPVDEDQIHLDITFARGHTSFTVDLQLLLRADCNDPLPSIAKLEFYTAPGAQSPWAAFGPSTHVYSNVGDPRCLDHIRTWVADCRDNHPSCGLVSQSGTPRRLLRIDLLDAPEVLGGVPKLGIHLEDTDAETTYDYVAVSHCWAISKPVQTTKDNIAVHRDAVPWNELSESLQDSVLMAFSIGFDFIWIDSLCIIQHDHADWASEAPRMGLMYRNAALVFALLGETLALGKSSKKSMQDPVHPTDPLIYCRYKMNHLAFSSSPGDGDSWFGRAWCMQERINASRILYFGGTHEELIFECNESIACECGRLDKKEQETPKLGLNKALAQAMDHDGAVSRTALWSVYIELCENYTARSLTVATDKLPAISSFMRFFAPYFDKYYAGIWRFNLICGLQWETLDTSKCSRPATYVAPSFSWASLSGPVIWYIDSNKMPSDDTHDFCIVMGISCTPESDGMGMVIDGYMKLKGWITTAQVKDKTWHRPDGRLEMCQAGASKFYMAVDTIQDWEILQAGSSVTCFDLMRDKDAEYVSGLMLLPLEGRDGHYRRIGFSAMRKNNFAQATKREIVIL</sequence>
<dbReference type="AlphaFoldDB" id="A0A0C3GW43"/>
<proteinExistence type="predicted"/>
<reference evidence="4" key="2">
    <citation type="submission" date="2015-01" db="EMBL/GenBank/DDBJ databases">
        <title>Evolutionary Origins and Diversification of the Mycorrhizal Mutualists.</title>
        <authorList>
            <consortium name="DOE Joint Genome Institute"/>
            <consortium name="Mycorrhizal Genomics Consortium"/>
            <person name="Kohler A."/>
            <person name="Kuo A."/>
            <person name="Nagy L.G."/>
            <person name="Floudas D."/>
            <person name="Copeland A."/>
            <person name="Barry K.W."/>
            <person name="Cichocki N."/>
            <person name="Veneault-Fourrey C."/>
            <person name="LaButti K."/>
            <person name="Lindquist E.A."/>
            <person name="Lipzen A."/>
            <person name="Lundell T."/>
            <person name="Morin E."/>
            <person name="Murat C."/>
            <person name="Riley R."/>
            <person name="Ohm R."/>
            <person name="Sun H."/>
            <person name="Tunlid A."/>
            <person name="Henrissat B."/>
            <person name="Grigoriev I.V."/>
            <person name="Hibbett D.S."/>
            <person name="Martin F."/>
        </authorList>
    </citation>
    <scope>NUCLEOTIDE SEQUENCE [LARGE SCALE GENOMIC DNA]</scope>
    <source>
        <strain evidence="4">Zn</strain>
    </source>
</reference>
<dbReference type="STRING" id="913774.A0A0C3GW43"/>
<dbReference type="HOGENOM" id="CLU_002639_2_8_1"/>
<evidence type="ECO:0000259" key="2">
    <source>
        <dbReference type="Pfam" id="PF06985"/>
    </source>
</evidence>
<feature type="region of interest" description="Disordered" evidence="1">
    <location>
        <begin position="103"/>
        <end position="122"/>
    </location>
</feature>
<reference evidence="3 4" key="1">
    <citation type="submission" date="2014-04" db="EMBL/GenBank/DDBJ databases">
        <authorList>
            <consortium name="DOE Joint Genome Institute"/>
            <person name="Kuo A."/>
            <person name="Martino E."/>
            <person name="Perotto S."/>
            <person name="Kohler A."/>
            <person name="Nagy L.G."/>
            <person name="Floudas D."/>
            <person name="Copeland A."/>
            <person name="Barry K.W."/>
            <person name="Cichocki N."/>
            <person name="Veneault-Fourrey C."/>
            <person name="LaButti K."/>
            <person name="Lindquist E.A."/>
            <person name="Lipzen A."/>
            <person name="Lundell T."/>
            <person name="Morin E."/>
            <person name="Murat C."/>
            <person name="Sun H."/>
            <person name="Tunlid A."/>
            <person name="Henrissat B."/>
            <person name="Grigoriev I.V."/>
            <person name="Hibbett D.S."/>
            <person name="Martin F."/>
            <person name="Nordberg H.P."/>
            <person name="Cantor M.N."/>
            <person name="Hua S.X."/>
        </authorList>
    </citation>
    <scope>NUCLEOTIDE SEQUENCE [LARGE SCALE GENOMIC DNA]</scope>
    <source>
        <strain evidence="3 4">Zn</strain>
    </source>
</reference>
<protein>
    <recommendedName>
        <fullName evidence="2">Heterokaryon incompatibility domain-containing protein</fullName>
    </recommendedName>
</protein>
<dbReference type="OrthoDB" id="5347061at2759"/>
<organism evidence="3 4">
    <name type="scientific">Oidiodendron maius (strain Zn)</name>
    <dbReference type="NCBI Taxonomy" id="913774"/>
    <lineage>
        <taxon>Eukaryota</taxon>
        <taxon>Fungi</taxon>
        <taxon>Dikarya</taxon>
        <taxon>Ascomycota</taxon>
        <taxon>Pezizomycotina</taxon>
        <taxon>Leotiomycetes</taxon>
        <taxon>Leotiomycetes incertae sedis</taxon>
        <taxon>Myxotrichaceae</taxon>
        <taxon>Oidiodendron</taxon>
    </lineage>
</organism>
<dbReference type="Pfam" id="PF06985">
    <property type="entry name" value="HET"/>
    <property type="match status" value="1"/>
</dbReference>
<keyword evidence="4" id="KW-1185">Reference proteome</keyword>
<evidence type="ECO:0000313" key="4">
    <source>
        <dbReference type="Proteomes" id="UP000054321"/>
    </source>
</evidence>
<accession>A0A0C3GW43</accession>
<dbReference type="InterPro" id="IPR010730">
    <property type="entry name" value="HET"/>
</dbReference>
<dbReference type="InParanoid" id="A0A0C3GW43"/>
<dbReference type="EMBL" id="KN832887">
    <property type="protein sequence ID" value="KIM95499.1"/>
    <property type="molecule type" value="Genomic_DNA"/>
</dbReference>
<dbReference type="Proteomes" id="UP000054321">
    <property type="component" value="Unassembled WGS sequence"/>
</dbReference>
<gene>
    <name evidence="3" type="ORF">OIDMADRAFT_34243</name>
</gene>
<feature type="compositionally biased region" description="Polar residues" evidence="1">
    <location>
        <begin position="20"/>
        <end position="34"/>
    </location>
</feature>